<protein>
    <submittedName>
        <fullName evidence="1">RHTO0S07e02960g1_1</fullName>
    </submittedName>
</protein>
<name>A0A061AYR1_RHOTO</name>
<dbReference type="AlphaFoldDB" id="A0A061AYR1"/>
<dbReference type="Gene3D" id="3.80.10.10">
    <property type="entry name" value="Ribonuclease Inhibitor"/>
    <property type="match status" value="1"/>
</dbReference>
<organism evidence="1">
    <name type="scientific">Rhodotorula toruloides</name>
    <name type="common">Yeast</name>
    <name type="synonym">Rhodosporidium toruloides</name>
    <dbReference type="NCBI Taxonomy" id="5286"/>
    <lineage>
        <taxon>Eukaryota</taxon>
        <taxon>Fungi</taxon>
        <taxon>Dikarya</taxon>
        <taxon>Basidiomycota</taxon>
        <taxon>Pucciniomycotina</taxon>
        <taxon>Microbotryomycetes</taxon>
        <taxon>Sporidiobolales</taxon>
        <taxon>Sporidiobolaceae</taxon>
        <taxon>Rhodotorula</taxon>
    </lineage>
</organism>
<dbReference type="OrthoDB" id="2520640at2759"/>
<accession>A0A061AYR1</accession>
<evidence type="ECO:0000313" key="1">
    <source>
        <dbReference type="EMBL" id="CDR42686.1"/>
    </source>
</evidence>
<gene>
    <name evidence="1" type="ORF">RHTO0S_07e02960g</name>
</gene>
<dbReference type="EMBL" id="LK052942">
    <property type="protein sequence ID" value="CDR42686.1"/>
    <property type="molecule type" value="Genomic_DNA"/>
</dbReference>
<proteinExistence type="predicted"/>
<sequence>MVPALPLEIWEQIITHEEYSNATLARLCLVNRQIGMLARAALYLDVVVKYPRDFFYSDNPTSAQQLVDALLNGCGTDFFPSPALLVRNLCTSWKDPLPRDEYVRPYELPQANLVDQLVRGCENVRRLELWYCSPSLLRCLCAMRHLHLHHLQVHWTSEAWLLLQQQPSLKSLVIEPDSSQPSWDKLDKIGPLPLRLETLQLAGYRMDVTRSQFRLLTEASTSTLRFLRLALPTSDDPGVSDFLWSFSHLVGLTHLWLDCEDWMLTKARKMDTTSARISRLTLSMYEEQYYYEIEEVIWSVLNHLDELTLPPRLERLDLSPLHVWLPLIQGRMSLSAYPTLRSLGFAMRLKRGIVWQQKMLAHSFLDWCDEHGYISVDFDDSYNYIIYAQEL</sequence>
<dbReference type="InterPro" id="IPR032675">
    <property type="entry name" value="LRR_dom_sf"/>
</dbReference>
<reference evidence="1" key="1">
    <citation type="journal article" date="2014" name="Genome Announc.">
        <title>Draft genome sequence of Rhodosporidium toruloides CECT1137, an oleaginous yeast of biotechnological interest.</title>
        <authorList>
            <person name="Morin N."/>
            <person name="Calcas X."/>
            <person name="Devillers H."/>
            <person name="Durrens P."/>
            <person name="Sherman D.J."/>
            <person name="Nicaud J.-M."/>
            <person name="Neuveglise C."/>
        </authorList>
    </citation>
    <scope>NUCLEOTIDE SEQUENCE</scope>
    <source>
        <strain evidence="1">CECT1137</strain>
    </source>
</reference>
<dbReference type="SUPFAM" id="SSF52047">
    <property type="entry name" value="RNI-like"/>
    <property type="match status" value="1"/>
</dbReference>